<organism evidence="2 3">
    <name type="scientific">Porites evermanni</name>
    <dbReference type="NCBI Taxonomy" id="104178"/>
    <lineage>
        <taxon>Eukaryota</taxon>
        <taxon>Metazoa</taxon>
        <taxon>Cnidaria</taxon>
        <taxon>Anthozoa</taxon>
        <taxon>Hexacorallia</taxon>
        <taxon>Scleractinia</taxon>
        <taxon>Fungiina</taxon>
        <taxon>Poritidae</taxon>
        <taxon>Porites</taxon>
    </lineage>
</organism>
<reference evidence="2 3" key="1">
    <citation type="submission" date="2022-05" db="EMBL/GenBank/DDBJ databases">
        <authorList>
            <consortium name="Genoscope - CEA"/>
            <person name="William W."/>
        </authorList>
    </citation>
    <scope>NUCLEOTIDE SEQUENCE [LARGE SCALE GENOMIC DNA]</scope>
</reference>
<evidence type="ECO:0000313" key="2">
    <source>
        <dbReference type="EMBL" id="CAH3026267.1"/>
    </source>
</evidence>
<dbReference type="EMBL" id="CALNXI010000396">
    <property type="protein sequence ID" value="CAH3026267.1"/>
    <property type="molecule type" value="Genomic_DNA"/>
</dbReference>
<keyword evidence="1" id="KW-0175">Coiled coil</keyword>
<evidence type="ECO:0000313" key="3">
    <source>
        <dbReference type="Proteomes" id="UP001159427"/>
    </source>
</evidence>
<protein>
    <submittedName>
        <fullName evidence="2">Uncharacterized protein</fullName>
    </submittedName>
</protein>
<keyword evidence="3" id="KW-1185">Reference proteome</keyword>
<dbReference type="Proteomes" id="UP001159427">
    <property type="component" value="Unassembled WGS sequence"/>
</dbReference>
<proteinExistence type="predicted"/>
<name>A0ABN8MCZ7_9CNID</name>
<evidence type="ECO:0000256" key="1">
    <source>
        <dbReference type="SAM" id="Coils"/>
    </source>
</evidence>
<sequence>MALIDKLLREFAKENFGDHEGSYFPVVHGRTQDIKLLTLVVKKPTTSDQECGVKPQRYTVLAELGRYASEENAEEFETMMKKHIVKEDCGILPEGENEDGKGAGSTVEIGGDADNFGRKGITISEDLGSLVLGRIDQEYIRDPDLREVLAKTDIDNEKAGVFEGQQLSLIISVIFSERFEVKGKRRNKIEGDAEVNPPGVKETCKTIEIPPNIATRLNTRGPILFKCCRVVYNKETNRLELSEEEVVGKDFLRCKEDEEDDENDENDNGDLLKQQELVKLFRNRNFFRKLIDKLLREFAKENFGDKEGHYLPVVHGRTQDIKLFTLVVRKSRYVLERPFKRYTYTVVAGLEHYVANGKREEYEALKNKKVQKHNEMASVEESEDGSGAASSFAVGVQAANIANIQIKINEDLGSLELGGIDQEYILDPDLRDVLAKTELDINKTEVFEDQQLRLITSVIYSQRFAVKGNRKNEVETDAGINIPGYVLSQIKGTYKNVTIPPNIATRANTRGPILFQCCRVVLNKDKNRLELPKGEFVGKPVNRGKEEEEEYKNTAVSLVGDMESSLIDSFTNEDSTKLEEITTSVLKPTKNRQERKERVKKYLQWFEEALSTTPTDPEGKRVLTLDKPLNDADCEFLRTIYVPATKNDSTFSFPKFFDEEKLQGYAIVLKIISDLSEETWDEIEKVWAEKDEASE</sequence>
<accession>A0ABN8MCZ7</accession>
<feature type="coiled-coil region" evidence="1">
    <location>
        <begin position="355"/>
        <end position="382"/>
    </location>
</feature>
<comment type="caution">
    <text evidence="2">The sequence shown here is derived from an EMBL/GenBank/DDBJ whole genome shotgun (WGS) entry which is preliminary data.</text>
</comment>
<gene>
    <name evidence="2" type="ORF">PEVE_00028516</name>
</gene>